<dbReference type="RefSeq" id="WP_207856268.1">
    <property type="nucleotide sequence ID" value="NZ_JAFREP010000001.1"/>
</dbReference>
<dbReference type="Pfam" id="PF22075">
    <property type="entry name" value="DUF6939"/>
    <property type="match status" value="1"/>
</dbReference>
<dbReference type="AlphaFoldDB" id="A0A8J7PYL4"/>
<comment type="caution">
    <text evidence="1">The sequence shown here is derived from an EMBL/GenBank/DDBJ whole genome shotgun (WGS) entry which is preliminary data.</text>
</comment>
<name>A0A8J7PYL4_9BACT</name>
<evidence type="ECO:0000313" key="1">
    <source>
        <dbReference type="EMBL" id="MBO1317032.1"/>
    </source>
</evidence>
<dbReference type="InterPro" id="IPR054219">
    <property type="entry name" value="DUF6939"/>
</dbReference>
<sequence length="179" mass="20235">MPLILESRRKKPETLQRLYPDAVLIDVTSKGPLPWQKFSPFFPHGDIPVPFSSGITAASVEGVWQGLKVFEGTGIDRAKFDVTTMKGLKRTVRKFGPVLGHQKGVDGKEHLDYISARKTIYLPMYHWVLENKLQAECNKLRRLAAQHTVLLLDYETNADLEDPRKPLSHASLIIAYLAK</sequence>
<reference evidence="1" key="1">
    <citation type="submission" date="2021-03" db="EMBL/GenBank/DDBJ databases">
        <authorList>
            <person name="Wang G."/>
        </authorList>
    </citation>
    <scope>NUCLEOTIDE SEQUENCE</scope>
    <source>
        <strain evidence="1">KCTC 12899</strain>
    </source>
</reference>
<organism evidence="1 2">
    <name type="scientific">Acanthopleuribacter pedis</name>
    <dbReference type="NCBI Taxonomy" id="442870"/>
    <lineage>
        <taxon>Bacteria</taxon>
        <taxon>Pseudomonadati</taxon>
        <taxon>Acidobacteriota</taxon>
        <taxon>Holophagae</taxon>
        <taxon>Acanthopleuribacterales</taxon>
        <taxon>Acanthopleuribacteraceae</taxon>
        <taxon>Acanthopleuribacter</taxon>
    </lineage>
</organism>
<evidence type="ECO:0000313" key="2">
    <source>
        <dbReference type="Proteomes" id="UP000664417"/>
    </source>
</evidence>
<dbReference type="Proteomes" id="UP000664417">
    <property type="component" value="Unassembled WGS sequence"/>
</dbReference>
<proteinExistence type="predicted"/>
<gene>
    <name evidence="1" type="ORF">J3U88_01075</name>
</gene>
<accession>A0A8J7PYL4</accession>
<protein>
    <submittedName>
        <fullName evidence="1">Uncharacterized protein</fullName>
    </submittedName>
</protein>
<dbReference type="EMBL" id="JAFREP010000001">
    <property type="protein sequence ID" value="MBO1317032.1"/>
    <property type="molecule type" value="Genomic_DNA"/>
</dbReference>
<keyword evidence="2" id="KW-1185">Reference proteome</keyword>